<dbReference type="InterPro" id="IPR023635">
    <property type="entry name" value="Peptide_deformylase"/>
</dbReference>
<dbReference type="PANTHER" id="PTHR10458:SF22">
    <property type="entry name" value="PEPTIDE DEFORMYLASE"/>
    <property type="match status" value="1"/>
</dbReference>
<sequence length="151" mass="16973">SILDPVADRLLRHPSQPVKTIDGVVREVAEFLENQMTLQHHGRGASGFAAVQFGEPIRVIIFKRDTLTTLVLVNPVIISEKDSVTKIEECFSIPDHVFIVTRPKMVKCRGLNLNGESVTIKGRDSLARLLKHEVDHLDGILIDEIAERRLY</sequence>
<accession>X1K7T4</accession>
<gene>
    <name evidence="2" type="ORF">S03H2_58097</name>
</gene>
<dbReference type="Gene3D" id="3.90.45.10">
    <property type="entry name" value="Peptide deformylase"/>
    <property type="match status" value="1"/>
</dbReference>
<dbReference type="GO" id="GO:0042586">
    <property type="term" value="F:peptide deformylase activity"/>
    <property type="evidence" value="ECO:0007669"/>
    <property type="project" value="InterPro"/>
</dbReference>
<organism evidence="2">
    <name type="scientific">marine sediment metagenome</name>
    <dbReference type="NCBI Taxonomy" id="412755"/>
    <lineage>
        <taxon>unclassified sequences</taxon>
        <taxon>metagenomes</taxon>
        <taxon>ecological metagenomes</taxon>
    </lineage>
</organism>
<evidence type="ECO:0008006" key="3">
    <source>
        <dbReference type="Google" id="ProtNLM"/>
    </source>
</evidence>
<reference evidence="2" key="1">
    <citation type="journal article" date="2014" name="Front. Microbiol.">
        <title>High frequency of phylogenetically diverse reductive dehalogenase-homologous genes in deep subseafloor sedimentary metagenomes.</title>
        <authorList>
            <person name="Kawai M."/>
            <person name="Futagami T."/>
            <person name="Toyoda A."/>
            <person name="Takaki Y."/>
            <person name="Nishi S."/>
            <person name="Hori S."/>
            <person name="Arai W."/>
            <person name="Tsubouchi T."/>
            <person name="Morono Y."/>
            <person name="Uchiyama I."/>
            <person name="Ito T."/>
            <person name="Fujiyama A."/>
            <person name="Inagaki F."/>
            <person name="Takami H."/>
        </authorList>
    </citation>
    <scope>NUCLEOTIDE SEQUENCE</scope>
    <source>
        <strain evidence="2">Expedition CK06-06</strain>
    </source>
</reference>
<dbReference type="HAMAP" id="MF_00163">
    <property type="entry name" value="Pep_deformylase"/>
    <property type="match status" value="1"/>
</dbReference>
<evidence type="ECO:0000313" key="2">
    <source>
        <dbReference type="EMBL" id="GAH86314.1"/>
    </source>
</evidence>
<dbReference type="PANTHER" id="PTHR10458">
    <property type="entry name" value="PEPTIDE DEFORMYLASE"/>
    <property type="match status" value="1"/>
</dbReference>
<comment type="caution">
    <text evidence="2">The sequence shown here is derived from an EMBL/GenBank/DDBJ whole genome shotgun (WGS) entry which is preliminary data.</text>
</comment>
<comment type="similarity">
    <text evidence="1">Belongs to the polypeptide deformylase family.</text>
</comment>
<dbReference type="SUPFAM" id="SSF56420">
    <property type="entry name" value="Peptide deformylase"/>
    <property type="match status" value="1"/>
</dbReference>
<dbReference type="EMBL" id="BARU01037263">
    <property type="protein sequence ID" value="GAH86314.1"/>
    <property type="molecule type" value="Genomic_DNA"/>
</dbReference>
<name>X1K7T4_9ZZZZ</name>
<feature type="non-terminal residue" evidence="2">
    <location>
        <position position="1"/>
    </location>
</feature>
<evidence type="ECO:0000256" key="1">
    <source>
        <dbReference type="ARBA" id="ARBA00010759"/>
    </source>
</evidence>
<dbReference type="PRINTS" id="PR01576">
    <property type="entry name" value="PDEFORMYLASE"/>
</dbReference>
<dbReference type="PIRSF" id="PIRSF004749">
    <property type="entry name" value="Pep_def"/>
    <property type="match status" value="1"/>
</dbReference>
<dbReference type="AlphaFoldDB" id="X1K7T4"/>
<dbReference type="Pfam" id="PF01327">
    <property type="entry name" value="Pep_deformylase"/>
    <property type="match status" value="1"/>
</dbReference>
<protein>
    <recommendedName>
        <fullName evidence="3">Peptide deformylase</fullName>
    </recommendedName>
</protein>
<proteinExistence type="inferred from homology"/>
<dbReference type="InterPro" id="IPR036821">
    <property type="entry name" value="Peptide_deformylase_sf"/>
</dbReference>